<feature type="transmembrane region" description="Helical" evidence="8">
    <location>
        <begin position="428"/>
        <end position="448"/>
    </location>
</feature>
<organism evidence="9 10">
    <name type="scientific">Dendryphion nanum</name>
    <dbReference type="NCBI Taxonomy" id="256645"/>
    <lineage>
        <taxon>Eukaryota</taxon>
        <taxon>Fungi</taxon>
        <taxon>Dikarya</taxon>
        <taxon>Ascomycota</taxon>
        <taxon>Pezizomycotina</taxon>
        <taxon>Dothideomycetes</taxon>
        <taxon>Pleosporomycetidae</taxon>
        <taxon>Pleosporales</taxon>
        <taxon>Torulaceae</taxon>
        <taxon>Dendryphion</taxon>
    </lineage>
</organism>
<feature type="region of interest" description="Disordered" evidence="7">
    <location>
        <begin position="122"/>
        <end position="157"/>
    </location>
</feature>
<dbReference type="PANTHER" id="PTHR31064:SF37">
    <property type="entry name" value="TRANSPORTER, PUTATIVE (EUROFUNG)-RELATED"/>
    <property type="match status" value="1"/>
</dbReference>
<feature type="transmembrane region" description="Helical" evidence="8">
    <location>
        <begin position="360"/>
        <end position="384"/>
    </location>
</feature>
<name>A0A9P9J164_9PLEO</name>
<dbReference type="InterPro" id="IPR015958">
    <property type="entry name" value="Trk1_fungi"/>
</dbReference>
<sequence>MAPMDPLRRLSCALRQYLPSLNFIAIHYIYFVTTCLVASLVFWLSSTPRWSVSYTDSLFITVSAMTLAGLNTVNLSTLNTFQQVLLFLLIIIGSAVFVSAFVVFIRKRTFERRFEHIAAARRQAGKSRRQSTSLARRISKSLNRPGTQESTQESKVHAAFAQNNHSKISEVHDGSPSDPINDHNDSLPAHVKWGTDTYYRTEKGGAKHHHHFNSMKGVGANPNSSIKRRTIAAASPHHIDHLSEHDIEMTTFNSQFSSSGYISRNSQFHHLSEKERQALGSTEYKAVQLLSWLVPTYSVLCQLLGCLGIGSYVAINRPSVARENGLNPWWVGSFNAVSAFNNCGMSLLDANMVAFQTSVYMLMTMGFLILAGNTCYPIFLRLIVWTLLKLLNFFPDQERWNEHRKTLRFLLAHPRRCYTNMFPSRHTWWLLISVVTLNGIDWAAFEILNIGNNKIEDLPANIEVLDGLFQAFAVRSGGFYVVPIPDVRIGLQVLYVIMMYISVYPVVITMRNSNVYEERSLGIYADDPGYAATQERSESGFFGKLRRKITGGSRPFDQTKSYFVRQQLRAQLAHDIWWIVLAVFLIMVIEGSNFEKRPTVYSVFNVIFETVSAYGCVGISVGLPDQAYSFSGALSTLSKLVLCVVMIRGRHRGLPVAIDKAVLLPGEESHQAEEEDAMIRIERTASRG</sequence>
<dbReference type="PIRSF" id="PIRSF002450">
    <property type="entry name" value="K+_transpter_TRK"/>
    <property type="match status" value="1"/>
</dbReference>
<keyword evidence="3 8" id="KW-0812">Transmembrane</keyword>
<keyword evidence="6 8" id="KW-0472">Membrane</keyword>
<dbReference type="GO" id="GO:1990573">
    <property type="term" value="P:potassium ion import across plasma membrane"/>
    <property type="evidence" value="ECO:0007669"/>
    <property type="project" value="TreeGrafter"/>
</dbReference>
<evidence type="ECO:0000256" key="3">
    <source>
        <dbReference type="ARBA" id="ARBA00022692"/>
    </source>
</evidence>
<keyword evidence="2" id="KW-0813">Transport</keyword>
<feature type="compositionally biased region" description="Polar residues" evidence="7">
    <location>
        <begin position="130"/>
        <end position="153"/>
    </location>
</feature>
<feature type="transmembrane region" description="Helical" evidence="8">
    <location>
        <begin position="327"/>
        <end position="348"/>
    </location>
</feature>
<feature type="transmembrane region" description="Helical" evidence="8">
    <location>
        <begin position="576"/>
        <end position="594"/>
    </location>
</feature>
<dbReference type="Proteomes" id="UP000700596">
    <property type="component" value="Unassembled WGS sequence"/>
</dbReference>
<dbReference type="OrthoDB" id="9999863at2759"/>
<protein>
    <submittedName>
        <fullName evidence="9">Potassium transporter</fullName>
    </submittedName>
</protein>
<dbReference type="PANTHER" id="PTHR31064">
    <property type="entry name" value="POTASSIUM TRANSPORT PROTEIN DDB_G0292412-RELATED"/>
    <property type="match status" value="1"/>
</dbReference>
<comment type="caution">
    <text evidence="9">The sequence shown here is derived from an EMBL/GenBank/DDBJ whole genome shotgun (WGS) entry which is preliminary data.</text>
</comment>
<keyword evidence="5" id="KW-0406">Ion transport</keyword>
<dbReference type="GO" id="GO:0005886">
    <property type="term" value="C:plasma membrane"/>
    <property type="evidence" value="ECO:0007669"/>
    <property type="project" value="InterPro"/>
</dbReference>
<keyword evidence="4 8" id="KW-1133">Transmembrane helix</keyword>
<evidence type="ECO:0000256" key="2">
    <source>
        <dbReference type="ARBA" id="ARBA00022448"/>
    </source>
</evidence>
<reference evidence="9" key="1">
    <citation type="journal article" date="2021" name="Nat. Commun.">
        <title>Genetic determinants of endophytism in the Arabidopsis root mycobiome.</title>
        <authorList>
            <person name="Mesny F."/>
            <person name="Miyauchi S."/>
            <person name="Thiergart T."/>
            <person name="Pickel B."/>
            <person name="Atanasova L."/>
            <person name="Karlsson M."/>
            <person name="Huettel B."/>
            <person name="Barry K.W."/>
            <person name="Haridas S."/>
            <person name="Chen C."/>
            <person name="Bauer D."/>
            <person name="Andreopoulos W."/>
            <person name="Pangilinan J."/>
            <person name="LaButti K."/>
            <person name="Riley R."/>
            <person name="Lipzen A."/>
            <person name="Clum A."/>
            <person name="Drula E."/>
            <person name="Henrissat B."/>
            <person name="Kohler A."/>
            <person name="Grigoriev I.V."/>
            <person name="Martin F.M."/>
            <person name="Hacquard S."/>
        </authorList>
    </citation>
    <scope>NUCLEOTIDE SEQUENCE</scope>
    <source>
        <strain evidence="9">MPI-CAGE-CH-0243</strain>
    </source>
</reference>
<feature type="transmembrane region" description="Helical" evidence="8">
    <location>
        <begin position="289"/>
        <end position="315"/>
    </location>
</feature>
<evidence type="ECO:0000256" key="6">
    <source>
        <dbReference type="ARBA" id="ARBA00023136"/>
    </source>
</evidence>
<proteinExistence type="predicted"/>
<feature type="transmembrane region" description="Helical" evidence="8">
    <location>
        <begin position="20"/>
        <end position="45"/>
    </location>
</feature>
<dbReference type="InterPro" id="IPR051143">
    <property type="entry name" value="TrkH_K-transport"/>
</dbReference>
<dbReference type="GO" id="GO:0030007">
    <property type="term" value="P:intracellular potassium ion homeostasis"/>
    <property type="evidence" value="ECO:0007669"/>
    <property type="project" value="InterPro"/>
</dbReference>
<feature type="transmembrane region" description="Helical" evidence="8">
    <location>
        <begin position="57"/>
        <end position="78"/>
    </location>
</feature>
<feature type="region of interest" description="Disordered" evidence="7">
    <location>
        <begin position="168"/>
        <end position="187"/>
    </location>
</feature>
<dbReference type="Pfam" id="PF02386">
    <property type="entry name" value="TrkH"/>
    <property type="match status" value="1"/>
</dbReference>
<dbReference type="InterPro" id="IPR003445">
    <property type="entry name" value="Cat_transpt"/>
</dbReference>
<dbReference type="EMBL" id="JAGMWT010000001">
    <property type="protein sequence ID" value="KAH7138365.1"/>
    <property type="molecule type" value="Genomic_DNA"/>
</dbReference>
<evidence type="ECO:0000256" key="7">
    <source>
        <dbReference type="SAM" id="MobiDB-lite"/>
    </source>
</evidence>
<evidence type="ECO:0000313" key="10">
    <source>
        <dbReference type="Proteomes" id="UP000700596"/>
    </source>
</evidence>
<evidence type="ECO:0000256" key="8">
    <source>
        <dbReference type="SAM" id="Phobius"/>
    </source>
</evidence>
<evidence type="ECO:0000256" key="1">
    <source>
        <dbReference type="ARBA" id="ARBA00004141"/>
    </source>
</evidence>
<dbReference type="GO" id="GO:0140107">
    <property type="term" value="F:high-affinity potassium ion transmembrane transporter activity"/>
    <property type="evidence" value="ECO:0007669"/>
    <property type="project" value="TreeGrafter"/>
</dbReference>
<gene>
    <name evidence="9" type="ORF">B0J11DRAFT_450543</name>
</gene>
<evidence type="ECO:0000256" key="4">
    <source>
        <dbReference type="ARBA" id="ARBA00022989"/>
    </source>
</evidence>
<feature type="transmembrane region" description="Helical" evidence="8">
    <location>
        <begin position="84"/>
        <end position="105"/>
    </location>
</feature>
<feature type="transmembrane region" description="Helical" evidence="8">
    <location>
        <begin position="493"/>
        <end position="510"/>
    </location>
</feature>
<evidence type="ECO:0000313" key="9">
    <source>
        <dbReference type="EMBL" id="KAH7138365.1"/>
    </source>
</evidence>
<accession>A0A9P9J164</accession>
<feature type="transmembrane region" description="Helical" evidence="8">
    <location>
        <begin position="601"/>
        <end position="621"/>
    </location>
</feature>
<evidence type="ECO:0000256" key="5">
    <source>
        <dbReference type="ARBA" id="ARBA00023065"/>
    </source>
</evidence>
<comment type="subcellular location">
    <subcellularLocation>
        <location evidence="1">Membrane</location>
        <topology evidence="1">Multi-pass membrane protein</topology>
    </subcellularLocation>
</comment>
<feature type="non-terminal residue" evidence="9">
    <location>
        <position position="688"/>
    </location>
</feature>
<dbReference type="AlphaFoldDB" id="A0A9P9J164"/>
<feature type="compositionally biased region" description="Basic and acidic residues" evidence="7">
    <location>
        <begin position="168"/>
        <end position="185"/>
    </location>
</feature>
<keyword evidence="10" id="KW-1185">Reference proteome</keyword>